<organism evidence="3 4">
    <name type="scientific">Candidatus Gallacutalibacter pullicola</name>
    <dbReference type="NCBI Taxonomy" id="2840830"/>
    <lineage>
        <taxon>Bacteria</taxon>
        <taxon>Bacillati</taxon>
        <taxon>Bacillota</taxon>
        <taxon>Clostridia</taxon>
        <taxon>Eubacteriales</taxon>
        <taxon>Candidatus Gallacutalibacter</taxon>
    </lineage>
</organism>
<evidence type="ECO:0000259" key="1">
    <source>
        <dbReference type="Pfam" id="PF00557"/>
    </source>
</evidence>
<dbReference type="Gene3D" id="3.90.230.10">
    <property type="entry name" value="Creatinase/methionine aminopeptidase superfamily"/>
    <property type="match status" value="1"/>
</dbReference>
<comment type="caution">
    <text evidence="3">The sequence shown here is derived from an EMBL/GenBank/DDBJ whole genome shotgun (WGS) entry which is preliminary data.</text>
</comment>
<dbReference type="InterPro" id="IPR029149">
    <property type="entry name" value="Creatin/AminoP/Spt16_N"/>
</dbReference>
<dbReference type="InterPro" id="IPR000994">
    <property type="entry name" value="Pept_M24"/>
</dbReference>
<dbReference type="GO" id="GO:0004177">
    <property type="term" value="F:aminopeptidase activity"/>
    <property type="evidence" value="ECO:0007669"/>
    <property type="project" value="UniProtKB-KW"/>
</dbReference>
<dbReference type="CDD" id="cd01092">
    <property type="entry name" value="APP-like"/>
    <property type="match status" value="1"/>
</dbReference>
<dbReference type="Pfam" id="PF00557">
    <property type="entry name" value="Peptidase_M24"/>
    <property type="match status" value="1"/>
</dbReference>
<dbReference type="EMBL" id="DVHF01000103">
    <property type="protein sequence ID" value="HIR57780.1"/>
    <property type="molecule type" value="Genomic_DNA"/>
</dbReference>
<keyword evidence="3" id="KW-0378">Hydrolase</keyword>
<dbReference type="Gene3D" id="3.40.350.10">
    <property type="entry name" value="Creatinase/prolidase N-terminal domain"/>
    <property type="match status" value="1"/>
</dbReference>
<dbReference type="Proteomes" id="UP000886785">
    <property type="component" value="Unassembled WGS sequence"/>
</dbReference>
<reference evidence="3" key="2">
    <citation type="journal article" date="2021" name="PeerJ">
        <title>Extensive microbial diversity within the chicken gut microbiome revealed by metagenomics and culture.</title>
        <authorList>
            <person name="Gilroy R."/>
            <person name="Ravi A."/>
            <person name="Getino M."/>
            <person name="Pursley I."/>
            <person name="Horton D.L."/>
            <person name="Alikhan N.F."/>
            <person name="Baker D."/>
            <person name="Gharbi K."/>
            <person name="Hall N."/>
            <person name="Watson M."/>
            <person name="Adriaenssens E.M."/>
            <person name="Foster-Nyarko E."/>
            <person name="Jarju S."/>
            <person name="Secka A."/>
            <person name="Antonio M."/>
            <person name="Oren A."/>
            <person name="Chaudhuri R.R."/>
            <person name="La Ragione R."/>
            <person name="Hildebrand F."/>
            <person name="Pallen M.J."/>
        </authorList>
    </citation>
    <scope>NUCLEOTIDE SEQUENCE</scope>
    <source>
        <strain evidence="3">ChiSjej1B19-7085</strain>
    </source>
</reference>
<protein>
    <submittedName>
        <fullName evidence="3">Aminopeptidase P family protein</fullName>
    </submittedName>
</protein>
<reference evidence="3" key="1">
    <citation type="submission" date="2020-10" db="EMBL/GenBank/DDBJ databases">
        <authorList>
            <person name="Gilroy R."/>
        </authorList>
    </citation>
    <scope>NUCLEOTIDE SEQUENCE</scope>
    <source>
        <strain evidence="3">ChiSjej1B19-7085</strain>
    </source>
</reference>
<keyword evidence="3" id="KW-0031">Aminopeptidase</keyword>
<evidence type="ECO:0000313" key="4">
    <source>
        <dbReference type="Proteomes" id="UP000886785"/>
    </source>
</evidence>
<proteinExistence type="predicted"/>
<dbReference type="SUPFAM" id="SSF53092">
    <property type="entry name" value="Creatinase/prolidase N-terminal domain"/>
    <property type="match status" value="1"/>
</dbReference>
<dbReference type="Pfam" id="PF01321">
    <property type="entry name" value="Creatinase_N"/>
    <property type="match status" value="1"/>
</dbReference>
<dbReference type="SUPFAM" id="SSF55920">
    <property type="entry name" value="Creatinase/aminopeptidase"/>
    <property type="match status" value="1"/>
</dbReference>
<dbReference type="InterPro" id="IPR036005">
    <property type="entry name" value="Creatinase/aminopeptidase-like"/>
</dbReference>
<dbReference type="PANTHER" id="PTHR46112:SF3">
    <property type="entry name" value="AMINOPEPTIDASE YPDF"/>
    <property type="match status" value="1"/>
</dbReference>
<dbReference type="AlphaFoldDB" id="A0A9D1DRI7"/>
<accession>A0A9D1DRI7</accession>
<keyword evidence="3" id="KW-0645">Protease</keyword>
<feature type="domain" description="Peptidase M24" evidence="1">
    <location>
        <begin position="137"/>
        <end position="340"/>
    </location>
</feature>
<evidence type="ECO:0000259" key="2">
    <source>
        <dbReference type="Pfam" id="PF01321"/>
    </source>
</evidence>
<name>A0A9D1DRI7_9FIRM</name>
<evidence type="ECO:0000313" key="3">
    <source>
        <dbReference type="EMBL" id="HIR57780.1"/>
    </source>
</evidence>
<dbReference type="InterPro" id="IPR050659">
    <property type="entry name" value="Peptidase_M24B"/>
</dbReference>
<feature type="domain" description="Creatinase N-terminal" evidence="2">
    <location>
        <begin position="5"/>
        <end position="129"/>
    </location>
</feature>
<gene>
    <name evidence="3" type="ORF">IAA54_08920</name>
</gene>
<dbReference type="InterPro" id="IPR000587">
    <property type="entry name" value="Creatinase_N"/>
</dbReference>
<sequence length="356" mass="39681">MNESRIERVLQNMQKAGLEQIVVTSTSSVYYLTGLWVEPLERMLALYLNTHGDRVLFGNYLFGLPEQQGIRLMQHSDSDNPVRDLAEVIRPGKLGIDKMWLSKFLIGLIQLRPDVTPVIGSAPVDDARMLKDAQEIEAMRYSSRINDQAVEAAIASIHEGARENELAAQVEEFYRAHGADHSSEGQLVCFGANGADPHHAPDDTVLREGDSVTFDIFIPFRRYWCDMTRTVFFKTVSDEQRRVYETVKNANLSAIASVRPGLPLRDFDRAARKVIEDAGYGPYFTHRLGHGAGLDCHEMPDVSSASDVIAKPGMVFSIEPGVYLPGKFGVRVEDLVLVTEDGCEVLNKASKDLRIV</sequence>
<dbReference type="PANTHER" id="PTHR46112">
    <property type="entry name" value="AMINOPEPTIDASE"/>
    <property type="match status" value="1"/>
</dbReference>